<feature type="binding site" evidence="7">
    <location>
        <position position="40"/>
    </location>
    <ligand>
        <name>a divalent metal cation</name>
        <dbReference type="ChEBI" id="CHEBI:60240"/>
    </ligand>
</feature>
<comment type="catalytic activity">
    <reaction evidence="1 7">
        <text>a ribonucleoside 5'-phosphate + H2O = a ribonucleoside + phosphate</text>
        <dbReference type="Rhea" id="RHEA:12484"/>
        <dbReference type="ChEBI" id="CHEBI:15377"/>
        <dbReference type="ChEBI" id="CHEBI:18254"/>
        <dbReference type="ChEBI" id="CHEBI:43474"/>
        <dbReference type="ChEBI" id="CHEBI:58043"/>
        <dbReference type="EC" id="3.1.3.5"/>
    </reaction>
</comment>
<evidence type="ECO:0000313" key="9">
    <source>
        <dbReference type="EMBL" id="USR90085.1"/>
    </source>
</evidence>
<sequence>MKLLIGNDDGILAQGVQALANALAEAGHDVTVVCPDRERSATGHSLTMHQPIRAEPVGDRFHPSIAAWACSGTPSDCIKLALSALVDSPPDFVLAGINHGANVGTDIIYSGTVSAALEGYIEGIPSVAFSLASFTSRDFQPGVEFALRLMAQLGDRRPPHPLLLNVNIPPVTGDRIAGVTLARQGVRRYTDVFQKRVDPRGKTYYWLAGEVLEELDDEPDKTDIPIDGLAVSQNYITITPLQSKLICQPMLNQMQGWEWLKQV</sequence>
<evidence type="ECO:0000256" key="5">
    <source>
        <dbReference type="ARBA" id="ARBA00022741"/>
    </source>
</evidence>
<dbReference type="InterPro" id="IPR036523">
    <property type="entry name" value="SurE-like_sf"/>
</dbReference>
<dbReference type="NCBIfam" id="TIGR00087">
    <property type="entry name" value="surE"/>
    <property type="match status" value="1"/>
</dbReference>
<feature type="binding site" evidence="7">
    <location>
        <position position="8"/>
    </location>
    <ligand>
        <name>a divalent metal cation</name>
        <dbReference type="ChEBI" id="CHEBI:60240"/>
    </ligand>
</feature>
<evidence type="ECO:0000256" key="3">
    <source>
        <dbReference type="ARBA" id="ARBA00022490"/>
    </source>
</evidence>
<comment type="cofactor">
    <cofactor evidence="7">
        <name>a divalent metal cation</name>
        <dbReference type="ChEBI" id="CHEBI:60240"/>
    </cofactor>
    <text evidence="7">Binds 1 divalent metal cation per subunit.</text>
</comment>
<keyword evidence="5 7" id="KW-0547">Nucleotide-binding</keyword>
<keyword evidence="6 7" id="KW-0378">Hydrolase</keyword>
<evidence type="ECO:0000256" key="4">
    <source>
        <dbReference type="ARBA" id="ARBA00022723"/>
    </source>
</evidence>
<gene>
    <name evidence="7 9" type="primary">surE</name>
    <name evidence="9" type="ORF">NEA10_14685</name>
</gene>
<reference evidence="9" key="1">
    <citation type="submission" date="2022-06" db="EMBL/GenBank/DDBJ databases">
        <title>Genome sequence of Phormidium yuhuli AB48 isolated from an industrial photobioreactor environment.</title>
        <authorList>
            <person name="Qiu Y."/>
            <person name="Noonan A.J.C."/>
            <person name="Dofher K."/>
            <person name="Koch M."/>
            <person name="Kieft B."/>
            <person name="Lin X."/>
            <person name="Ziels R.M."/>
            <person name="Hallam S.J."/>
        </authorList>
    </citation>
    <scope>NUCLEOTIDE SEQUENCE</scope>
    <source>
        <strain evidence="9">AB48</strain>
    </source>
</reference>
<dbReference type="Gene3D" id="3.40.1210.10">
    <property type="entry name" value="Survival protein SurE-like phosphatase/nucleotidase"/>
    <property type="match status" value="1"/>
</dbReference>
<evidence type="ECO:0000259" key="8">
    <source>
        <dbReference type="Pfam" id="PF01975"/>
    </source>
</evidence>
<name>A0ABY5AMP2_9CYAN</name>
<comment type="function">
    <text evidence="7">Nucleotidase that shows phosphatase activity on nucleoside 5'-monophosphates.</text>
</comment>
<dbReference type="RefSeq" id="WP_252661764.1">
    <property type="nucleotide sequence ID" value="NZ_CP098611.1"/>
</dbReference>
<feature type="binding site" evidence="7">
    <location>
        <position position="98"/>
    </location>
    <ligand>
        <name>a divalent metal cation</name>
        <dbReference type="ChEBI" id="CHEBI:60240"/>
    </ligand>
</feature>
<dbReference type="EMBL" id="CP098611">
    <property type="protein sequence ID" value="USR90085.1"/>
    <property type="molecule type" value="Genomic_DNA"/>
</dbReference>
<organism evidence="9 10">
    <name type="scientific">Phormidium yuhuli AB48</name>
    <dbReference type="NCBI Taxonomy" id="2940671"/>
    <lineage>
        <taxon>Bacteria</taxon>
        <taxon>Bacillati</taxon>
        <taxon>Cyanobacteriota</taxon>
        <taxon>Cyanophyceae</taxon>
        <taxon>Oscillatoriophycideae</taxon>
        <taxon>Oscillatoriales</taxon>
        <taxon>Oscillatoriaceae</taxon>
        <taxon>Phormidium</taxon>
        <taxon>Phormidium yuhuli</taxon>
    </lineage>
</organism>
<dbReference type="SUPFAM" id="SSF64167">
    <property type="entry name" value="SurE-like"/>
    <property type="match status" value="1"/>
</dbReference>
<dbReference type="InterPro" id="IPR002828">
    <property type="entry name" value="SurE-like_Pase/nucleotidase"/>
</dbReference>
<dbReference type="Pfam" id="PF01975">
    <property type="entry name" value="SurE"/>
    <property type="match status" value="1"/>
</dbReference>
<keyword evidence="10" id="KW-1185">Reference proteome</keyword>
<evidence type="ECO:0000256" key="2">
    <source>
        <dbReference type="ARBA" id="ARBA00011062"/>
    </source>
</evidence>
<dbReference type="PANTHER" id="PTHR30457:SF12">
    <property type="entry name" value="5'_3'-NUCLEOTIDASE SURE"/>
    <property type="match status" value="1"/>
</dbReference>
<feature type="binding site" evidence="7">
    <location>
        <position position="9"/>
    </location>
    <ligand>
        <name>a divalent metal cation</name>
        <dbReference type="ChEBI" id="CHEBI:60240"/>
    </ligand>
</feature>
<proteinExistence type="inferred from homology"/>
<protein>
    <recommendedName>
        <fullName evidence="7">5'-nucleotidase SurE</fullName>
        <ecNumber evidence="7">3.1.3.5</ecNumber>
    </recommendedName>
    <alternativeName>
        <fullName evidence="7">Nucleoside 5'-monophosphate phosphohydrolase</fullName>
    </alternativeName>
</protein>
<accession>A0ABY5AMP2</accession>
<evidence type="ECO:0000256" key="6">
    <source>
        <dbReference type="ARBA" id="ARBA00022801"/>
    </source>
</evidence>
<evidence type="ECO:0000256" key="7">
    <source>
        <dbReference type="HAMAP-Rule" id="MF_00060"/>
    </source>
</evidence>
<feature type="domain" description="Survival protein SurE-like phosphatase/nucleotidase" evidence="8">
    <location>
        <begin position="4"/>
        <end position="190"/>
    </location>
</feature>
<dbReference type="NCBIfam" id="NF001492">
    <property type="entry name" value="PRK00346.2-2"/>
    <property type="match status" value="1"/>
</dbReference>
<keyword evidence="3 7" id="KW-0963">Cytoplasm</keyword>
<dbReference type="InterPro" id="IPR030048">
    <property type="entry name" value="SurE"/>
</dbReference>
<dbReference type="GO" id="GO:0008254">
    <property type="term" value="F:3'-nucleotidase activity"/>
    <property type="evidence" value="ECO:0007669"/>
    <property type="project" value="UniProtKB-EC"/>
</dbReference>
<evidence type="ECO:0000256" key="1">
    <source>
        <dbReference type="ARBA" id="ARBA00000815"/>
    </source>
</evidence>
<evidence type="ECO:0000313" key="10">
    <source>
        <dbReference type="Proteomes" id="UP001056708"/>
    </source>
</evidence>
<keyword evidence="4 7" id="KW-0479">Metal-binding</keyword>
<comment type="similarity">
    <text evidence="2 7">Belongs to the SurE nucleotidase family.</text>
</comment>
<dbReference type="EC" id="3.1.3.5" evidence="7"/>
<dbReference type="NCBIfam" id="NF001490">
    <property type="entry name" value="PRK00346.1-4"/>
    <property type="match status" value="1"/>
</dbReference>
<dbReference type="PANTHER" id="PTHR30457">
    <property type="entry name" value="5'-NUCLEOTIDASE SURE"/>
    <property type="match status" value="1"/>
</dbReference>
<dbReference type="HAMAP" id="MF_00060">
    <property type="entry name" value="SurE"/>
    <property type="match status" value="1"/>
</dbReference>
<dbReference type="Proteomes" id="UP001056708">
    <property type="component" value="Chromosome"/>
</dbReference>
<comment type="subcellular location">
    <subcellularLocation>
        <location evidence="7">Cytoplasm</location>
    </subcellularLocation>
</comment>